<dbReference type="GO" id="GO:0016810">
    <property type="term" value="F:hydrolase activity, acting on carbon-nitrogen (but not peptide) bonds"/>
    <property type="evidence" value="ECO:0007669"/>
    <property type="project" value="InterPro"/>
</dbReference>
<gene>
    <name evidence="3" type="ORF">METZ01_LOCUS290486</name>
</gene>
<dbReference type="InterPro" id="IPR002509">
    <property type="entry name" value="NODB_dom"/>
</dbReference>
<organism evidence="3">
    <name type="scientific">marine metagenome</name>
    <dbReference type="NCBI Taxonomy" id="408172"/>
    <lineage>
        <taxon>unclassified sequences</taxon>
        <taxon>metagenomes</taxon>
        <taxon>ecological metagenomes</taxon>
    </lineage>
</organism>
<feature type="non-terminal residue" evidence="3">
    <location>
        <position position="319"/>
    </location>
</feature>
<evidence type="ECO:0000256" key="1">
    <source>
        <dbReference type="ARBA" id="ARBA00022729"/>
    </source>
</evidence>
<evidence type="ECO:0000313" key="3">
    <source>
        <dbReference type="EMBL" id="SVC37632.1"/>
    </source>
</evidence>
<keyword evidence="1" id="KW-0732">Signal</keyword>
<dbReference type="InterPro" id="IPR011330">
    <property type="entry name" value="Glyco_hydro/deAcase_b/a-brl"/>
</dbReference>
<dbReference type="AlphaFoldDB" id="A0A382LRC4"/>
<sequence>MRGNFNHSRDQAQRYGAPRRGWMALLLYFCCLTCSPTALAGDLISSAVVFMYHRFGESSYPSTNIRMEQFKAHLDEIRGGGYEVMPLAEIIAAFRRKEPLPDRAIALSVDDAFLSVHDKAWPLLNKAGLPFTLFVATDAIDTKRPNYMSWEQLRALAAAGVTIGSQTGSHPHLPAVTQARLDEEFARSNARFRAELGFAPDLLAYPYGEFGSREKQAARAAGFIAAFGQHSGVAHSGEDIFGLPRFAMNESFGSVERFRLAGNGLPLPVSDVLPADTVIRANNPPNFGFTVADGIDGLNILSCFASNMSGAARIERLGS</sequence>
<dbReference type="EMBL" id="UINC01087883">
    <property type="protein sequence ID" value="SVC37632.1"/>
    <property type="molecule type" value="Genomic_DNA"/>
</dbReference>
<protein>
    <recommendedName>
        <fullName evidence="2">NodB homology domain-containing protein</fullName>
    </recommendedName>
</protein>
<dbReference type="Pfam" id="PF01522">
    <property type="entry name" value="Polysacc_deac_1"/>
    <property type="match status" value="1"/>
</dbReference>
<dbReference type="CDD" id="cd10973">
    <property type="entry name" value="CE4_DAC_u4_5s"/>
    <property type="match status" value="1"/>
</dbReference>
<dbReference type="PROSITE" id="PS51677">
    <property type="entry name" value="NODB"/>
    <property type="match status" value="1"/>
</dbReference>
<dbReference type="Gene3D" id="3.20.20.370">
    <property type="entry name" value="Glycoside hydrolase/deacetylase"/>
    <property type="match status" value="1"/>
</dbReference>
<dbReference type="PANTHER" id="PTHR34216:SF7">
    <property type="entry name" value="POLY-BETA-1,6-N-ACETYL-D-GLUCOSAMINE N-DEACETYLASE"/>
    <property type="match status" value="1"/>
</dbReference>
<name>A0A382LRC4_9ZZZZ</name>
<reference evidence="3" key="1">
    <citation type="submission" date="2018-05" db="EMBL/GenBank/DDBJ databases">
        <authorList>
            <person name="Lanie J.A."/>
            <person name="Ng W.-L."/>
            <person name="Kazmierczak K.M."/>
            <person name="Andrzejewski T.M."/>
            <person name="Davidsen T.M."/>
            <person name="Wayne K.J."/>
            <person name="Tettelin H."/>
            <person name="Glass J.I."/>
            <person name="Rusch D."/>
            <person name="Podicherti R."/>
            <person name="Tsui H.-C.T."/>
            <person name="Winkler M.E."/>
        </authorList>
    </citation>
    <scope>NUCLEOTIDE SEQUENCE</scope>
</reference>
<dbReference type="GO" id="GO:0005975">
    <property type="term" value="P:carbohydrate metabolic process"/>
    <property type="evidence" value="ECO:0007669"/>
    <property type="project" value="InterPro"/>
</dbReference>
<accession>A0A382LRC4</accession>
<evidence type="ECO:0000259" key="2">
    <source>
        <dbReference type="PROSITE" id="PS51677"/>
    </source>
</evidence>
<dbReference type="SUPFAM" id="SSF88713">
    <property type="entry name" value="Glycoside hydrolase/deacetylase"/>
    <property type="match status" value="1"/>
</dbReference>
<proteinExistence type="predicted"/>
<dbReference type="InterPro" id="IPR051398">
    <property type="entry name" value="Polysacch_Deacetylase"/>
</dbReference>
<feature type="domain" description="NodB homology" evidence="2">
    <location>
        <begin position="103"/>
        <end position="319"/>
    </location>
</feature>
<dbReference type="PANTHER" id="PTHR34216">
    <property type="match status" value="1"/>
</dbReference>